<evidence type="ECO:0000313" key="4">
    <source>
        <dbReference type="Proteomes" id="UP000288805"/>
    </source>
</evidence>
<organism evidence="3 4">
    <name type="scientific">Vitis vinifera</name>
    <name type="common">Grape</name>
    <dbReference type="NCBI Taxonomy" id="29760"/>
    <lineage>
        <taxon>Eukaryota</taxon>
        <taxon>Viridiplantae</taxon>
        <taxon>Streptophyta</taxon>
        <taxon>Embryophyta</taxon>
        <taxon>Tracheophyta</taxon>
        <taxon>Spermatophyta</taxon>
        <taxon>Magnoliopsida</taxon>
        <taxon>eudicotyledons</taxon>
        <taxon>Gunneridae</taxon>
        <taxon>Pentapetalae</taxon>
        <taxon>rosids</taxon>
        <taxon>Vitales</taxon>
        <taxon>Vitaceae</taxon>
        <taxon>Viteae</taxon>
        <taxon>Vitis</taxon>
    </lineage>
</organism>
<dbReference type="InterPro" id="IPR045358">
    <property type="entry name" value="Ty3_capsid"/>
</dbReference>
<feature type="region of interest" description="Disordered" evidence="1">
    <location>
        <begin position="472"/>
        <end position="511"/>
    </location>
</feature>
<dbReference type="InterPro" id="IPR000953">
    <property type="entry name" value="Chromo/chromo_shadow_dom"/>
</dbReference>
<proteinExistence type="predicted"/>
<reference evidence="3 4" key="1">
    <citation type="journal article" date="2018" name="PLoS Genet.">
        <title>Population sequencing reveals clonal diversity and ancestral inbreeding in the grapevine cultivar Chardonnay.</title>
        <authorList>
            <person name="Roach M.J."/>
            <person name="Johnson D.L."/>
            <person name="Bohlmann J."/>
            <person name="van Vuuren H.J."/>
            <person name="Jones S.J."/>
            <person name="Pretorius I.S."/>
            <person name="Schmidt S.A."/>
            <person name="Borneman A.R."/>
        </authorList>
    </citation>
    <scope>NUCLEOTIDE SEQUENCE [LARGE SCALE GENOMIC DNA]</scope>
    <source>
        <strain evidence="4">cv. Chardonnay</strain>
        <tissue evidence="3">Leaf</tissue>
    </source>
</reference>
<feature type="region of interest" description="Disordered" evidence="1">
    <location>
        <begin position="142"/>
        <end position="182"/>
    </location>
</feature>
<feature type="domain" description="Chromo" evidence="2">
    <location>
        <begin position="632"/>
        <end position="695"/>
    </location>
</feature>
<feature type="compositionally biased region" description="Basic and acidic residues" evidence="1">
    <location>
        <begin position="502"/>
        <end position="511"/>
    </location>
</feature>
<evidence type="ECO:0000313" key="3">
    <source>
        <dbReference type="EMBL" id="RVW81590.1"/>
    </source>
</evidence>
<feature type="compositionally biased region" description="Basic residues" evidence="1">
    <location>
        <begin position="609"/>
        <end position="622"/>
    </location>
</feature>
<dbReference type="InterPro" id="IPR016197">
    <property type="entry name" value="Chromo-like_dom_sf"/>
</dbReference>
<comment type="caution">
    <text evidence="3">The sequence shown here is derived from an EMBL/GenBank/DDBJ whole genome shotgun (WGS) entry which is preliminary data.</text>
</comment>
<dbReference type="Pfam" id="PF00385">
    <property type="entry name" value="Chromo"/>
    <property type="match status" value="1"/>
</dbReference>
<dbReference type="Gene3D" id="2.40.50.40">
    <property type="match status" value="1"/>
</dbReference>
<dbReference type="AlphaFoldDB" id="A0A438HAV8"/>
<dbReference type="Pfam" id="PF19259">
    <property type="entry name" value="Ty3_capsid"/>
    <property type="match status" value="1"/>
</dbReference>
<dbReference type="PROSITE" id="PS50013">
    <property type="entry name" value="CHROMO_2"/>
    <property type="match status" value="1"/>
</dbReference>
<evidence type="ECO:0000259" key="2">
    <source>
        <dbReference type="PROSITE" id="PS50013"/>
    </source>
</evidence>
<dbReference type="InterPro" id="IPR023780">
    <property type="entry name" value="Chromo_domain"/>
</dbReference>
<gene>
    <name evidence="3" type="ORF">CK203_049418</name>
</gene>
<dbReference type="Proteomes" id="UP000288805">
    <property type="component" value="Unassembled WGS sequence"/>
</dbReference>
<sequence length="695" mass="79717">MDGLRGNVAPPLWNKRVHPIGGVMSGFDAFCQLLTLFLLSTLHAYTTTMSVNMIFFSYLHPAPCCTEVNPSVQSPSPTYPLLTLVAPTFRQILIYDLYLHLSDKSSSPHSRYPYYYLHPPSLMSQDASNDPPHGLYRRARLRGGHSKGSMSGSNVEETSEQTRGREMEHTTRGRGRKDKSRDTLANMEARLAKVELAMADTREGLDLIEQGMEKGLEDLRERIQDLREGVLVSQVQPVSHEEFVSFQGKVLSMLASMESRIEALATRMESRDQEVRQELAIYKAAVSARVMATQEASRVEVPKPHRFNGNRDAKELDNFLWHMERYFEAIALTDEAAKVRTATLYLTDTATLWWRRRFADMEKGICTIETWDDFRREIKRQFYPEDVAYLARKNMRRLKHTGSIRDYVKEFSSLMLEIPNMTQEELLFNFMDNLQGWAEQELRRRGVQDLATAMAIAESLTDYKRGDSFKDESLEDSHAMGGGDEVPRDHNAPKKGSSKTSNVREGRDKAERREFTPKIKCFLCDGPHWARDCPKRKALSAMIEEREQEDEAHMGSMQLLGALQFNPKPSTPETSLLAGVQVKEEKGERAEVARTHMEEVTKGKVNSMGKRKQHSKHRKRTGLHPSEASREKEVKNILAERVTRRQGVPHVIEYLVRWKGLPKRQVSWEHADALRKFWKHIEKFQNEATTRTSTA</sequence>
<accession>A0A438HAV8</accession>
<dbReference type="SUPFAM" id="SSF54160">
    <property type="entry name" value="Chromo domain-like"/>
    <property type="match status" value="1"/>
</dbReference>
<dbReference type="EMBL" id="QGNW01000251">
    <property type="protein sequence ID" value="RVW81590.1"/>
    <property type="molecule type" value="Genomic_DNA"/>
</dbReference>
<feature type="region of interest" description="Disordered" evidence="1">
    <location>
        <begin position="604"/>
        <end position="632"/>
    </location>
</feature>
<evidence type="ECO:0000256" key="1">
    <source>
        <dbReference type="SAM" id="MobiDB-lite"/>
    </source>
</evidence>
<name>A0A438HAV8_VITVI</name>
<protein>
    <recommendedName>
        <fullName evidence="2">Chromo domain-containing protein</fullName>
    </recommendedName>
</protein>
<dbReference type="SMART" id="SM00298">
    <property type="entry name" value="CHROMO"/>
    <property type="match status" value="1"/>
</dbReference>
<feature type="compositionally biased region" description="Basic and acidic residues" evidence="1">
    <location>
        <begin position="160"/>
        <end position="171"/>
    </location>
</feature>